<comment type="function">
    <text evidence="10">Interacts with outer membrane receptor proteins that carry out high-affinity binding and energy dependent uptake into the periplasmic space of specific substrates. It could act to transduce energy from the cytoplasmic membrane to specific energy-requiring processes in the outer membrane, resulting in the release into the periplasm of ligands bound by these outer membrane proteins.</text>
</comment>
<comment type="subcellular location">
    <subcellularLocation>
        <location evidence="1 10">Cell inner membrane</location>
        <topology evidence="1 10">Single-pass membrane protein</topology>
        <orientation evidence="1 10">Periplasmic side</orientation>
    </subcellularLocation>
</comment>
<evidence type="ECO:0000259" key="12">
    <source>
        <dbReference type="PROSITE" id="PS52015"/>
    </source>
</evidence>
<organism evidence="13 14">
    <name type="scientific">Marinomonas arenicola</name>
    <dbReference type="NCBI Taxonomy" id="569601"/>
    <lineage>
        <taxon>Bacteria</taxon>
        <taxon>Pseudomonadati</taxon>
        <taxon>Pseudomonadota</taxon>
        <taxon>Gammaproteobacteria</taxon>
        <taxon>Oceanospirillales</taxon>
        <taxon>Oceanospirillaceae</taxon>
        <taxon>Marinomonas</taxon>
    </lineage>
</organism>
<proteinExistence type="inferred from homology"/>
<keyword evidence="5 10" id="KW-0997">Cell inner membrane</keyword>
<keyword evidence="4 10" id="KW-1003">Cell membrane</keyword>
<keyword evidence="9 10" id="KW-0472">Membrane</keyword>
<evidence type="ECO:0000256" key="9">
    <source>
        <dbReference type="ARBA" id="ARBA00023136"/>
    </source>
</evidence>
<dbReference type="PANTHER" id="PTHR33446:SF2">
    <property type="entry name" value="PROTEIN TONB"/>
    <property type="match status" value="1"/>
</dbReference>
<dbReference type="EMBL" id="JBAKAR010000010">
    <property type="protein sequence ID" value="MEL0613920.1"/>
    <property type="molecule type" value="Genomic_DNA"/>
</dbReference>
<dbReference type="Proteomes" id="UP001379949">
    <property type="component" value="Unassembled WGS sequence"/>
</dbReference>
<dbReference type="Gene3D" id="3.30.1150.10">
    <property type="match status" value="1"/>
</dbReference>
<dbReference type="PANTHER" id="PTHR33446">
    <property type="entry name" value="PROTEIN TONB-RELATED"/>
    <property type="match status" value="1"/>
</dbReference>
<dbReference type="PRINTS" id="PR01374">
    <property type="entry name" value="TONBPROTEIN"/>
</dbReference>
<feature type="domain" description="TonB C-terminal" evidence="12">
    <location>
        <begin position="233"/>
        <end position="326"/>
    </location>
</feature>
<evidence type="ECO:0000256" key="1">
    <source>
        <dbReference type="ARBA" id="ARBA00004383"/>
    </source>
</evidence>
<gene>
    <name evidence="13" type="ORF">V6242_12260</name>
</gene>
<dbReference type="InterPro" id="IPR003538">
    <property type="entry name" value="TonB"/>
</dbReference>
<dbReference type="InterPro" id="IPR037682">
    <property type="entry name" value="TonB_C"/>
</dbReference>
<evidence type="ECO:0000256" key="3">
    <source>
        <dbReference type="ARBA" id="ARBA00022448"/>
    </source>
</evidence>
<name>A0ABU9G867_9GAMM</name>
<dbReference type="Pfam" id="PF03544">
    <property type="entry name" value="TonB_C"/>
    <property type="match status" value="1"/>
</dbReference>
<feature type="transmembrane region" description="Helical" evidence="10">
    <location>
        <begin position="7"/>
        <end position="26"/>
    </location>
</feature>
<sequence>MISKRHWLIAGAAALSMHAVGFYAVFHHAPEGSKGAGAQGIEFDLGMMGDLGAAAQNTLAQQEKIEPKKVVEEPLKKEPEKVVPKKPEPKPVVKKPEPKPEPKPIKKTEPKPVEKKPEPVQKPVIKPKPPVVVKQKSPVVVPKAVPKPKVEPKPKPKPIERVKPTPKVEPKPTPKPVVPTEAAPTKTTESTKTSQVVSATPQKQGPKSQASQKATTGSASAASNGGNPGAKAKYFTQLAAALAQNKRYPRASRRRNEEGVVTLAFTAYADGGVSDAKIVKSSGYRRLDKAVLVMLKRSVPLPKFSADMPEKELKITLPVSFKLSDY</sequence>
<dbReference type="InterPro" id="IPR006260">
    <property type="entry name" value="TonB/TolA_C"/>
</dbReference>
<dbReference type="SUPFAM" id="SSF74653">
    <property type="entry name" value="TolA/TonB C-terminal domain"/>
    <property type="match status" value="1"/>
</dbReference>
<comment type="caution">
    <text evidence="13">The sequence shown here is derived from an EMBL/GenBank/DDBJ whole genome shotgun (WGS) entry which is preliminary data.</text>
</comment>
<dbReference type="NCBIfam" id="TIGR01352">
    <property type="entry name" value="tonB_Cterm"/>
    <property type="match status" value="1"/>
</dbReference>
<evidence type="ECO:0000256" key="10">
    <source>
        <dbReference type="RuleBase" id="RU362123"/>
    </source>
</evidence>
<feature type="compositionally biased region" description="Basic and acidic residues" evidence="11">
    <location>
        <begin position="148"/>
        <end position="172"/>
    </location>
</feature>
<keyword evidence="8 10" id="KW-1133">Transmembrane helix</keyword>
<evidence type="ECO:0000256" key="8">
    <source>
        <dbReference type="ARBA" id="ARBA00022989"/>
    </source>
</evidence>
<comment type="similarity">
    <text evidence="2 10">Belongs to the TonB family.</text>
</comment>
<evidence type="ECO:0000256" key="6">
    <source>
        <dbReference type="ARBA" id="ARBA00022692"/>
    </source>
</evidence>
<evidence type="ECO:0000256" key="11">
    <source>
        <dbReference type="SAM" id="MobiDB-lite"/>
    </source>
</evidence>
<protein>
    <recommendedName>
        <fullName evidence="10">Protein TonB</fullName>
    </recommendedName>
</protein>
<feature type="compositionally biased region" description="Polar residues" evidence="11">
    <location>
        <begin position="186"/>
        <end position="207"/>
    </location>
</feature>
<keyword evidence="14" id="KW-1185">Reference proteome</keyword>
<evidence type="ECO:0000256" key="7">
    <source>
        <dbReference type="ARBA" id="ARBA00022927"/>
    </source>
</evidence>
<keyword evidence="3 10" id="KW-0813">Transport</keyword>
<dbReference type="RefSeq" id="WP_341565262.1">
    <property type="nucleotide sequence ID" value="NZ_JBAKAQ010000008.1"/>
</dbReference>
<keyword evidence="6 10" id="KW-0812">Transmembrane</keyword>
<reference evidence="13 14" key="1">
    <citation type="submission" date="2024-02" db="EMBL/GenBank/DDBJ databases">
        <title>Bacteria isolated from the canopy kelp, Nereocystis luetkeana.</title>
        <authorList>
            <person name="Pfister C.A."/>
            <person name="Younker I.T."/>
            <person name="Light S.H."/>
        </authorList>
    </citation>
    <scope>NUCLEOTIDE SEQUENCE [LARGE SCALE GENOMIC DNA]</scope>
    <source>
        <strain evidence="13 14">TI.4.07</strain>
    </source>
</reference>
<evidence type="ECO:0000256" key="5">
    <source>
        <dbReference type="ARBA" id="ARBA00022519"/>
    </source>
</evidence>
<dbReference type="PROSITE" id="PS52015">
    <property type="entry name" value="TONB_CTD"/>
    <property type="match status" value="1"/>
</dbReference>
<dbReference type="InterPro" id="IPR051045">
    <property type="entry name" value="TonB-dependent_transducer"/>
</dbReference>
<feature type="compositionally biased region" description="Low complexity" evidence="11">
    <location>
        <begin position="131"/>
        <end position="144"/>
    </location>
</feature>
<evidence type="ECO:0000256" key="4">
    <source>
        <dbReference type="ARBA" id="ARBA00022475"/>
    </source>
</evidence>
<evidence type="ECO:0000313" key="13">
    <source>
        <dbReference type="EMBL" id="MEL0613920.1"/>
    </source>
</evidence>
<feature type="compositionally biased region" description="Low complexity" evidence="11">
    <location>
        <begin position="208"/>
        <end position="231"/>
    </location>
</feature>
<keyword evidence="10" id="KW-0735">Signal-anchor</keyword>
<feature type="region of interest" description="Disordered" evidence="11">
    <location>
        <begin position="59"/>
        <end position="231"/>
    </location>
</feature>
<accession>A0ABU9G867</accession>
<feature type="compositionally biased region" description="Basic and acidic residues" evidence="11">
    <location>
        <begin position="63"/>
        <end position="119"/>
    </location>
</feature>
<evidence type="ECO:0000313" key="14">
    <source>
        <dbReference type="Proteomes" id="UP001379949"/>
    </source>
</evidence>
<evidence type="ECO:0000256" key="2">
    <source>
        <dbReference type="ARBA" id="ARBA00006555"/>
    </source>
</evidence>
<keyword evidence="7 10" id="KW-0653">Protein transport</keyword>